<sequence>MIMKKKEVAVKKGRLVAYYYSRDTHTFFTGAEVFLAALKTPATTAPTGKTQSSEGKTNHQKEKPAGKIVSKAAPHHAKDSKKPADPKSPQLKGILKRPSQSVSSNSSSGKQSDKSSSVVEEQKSGKSVTPGKKHETSKLKRELEDAAEDNQQNAKKPRLDSSEQKPAADAIKKKEGSTAKTTTGNKFTDEKSIKEEEERRPGDLKALHPGVVSVRILSKNAWLIFASKSACAKAYDAISVKKVDGKPIDVDRCGALAKNTKENASPKSDRPVDFFEIVVGGLAPNTTKECLQTLFPKASKITLLEKTKTPTIAFVRFDDTQVAREAFAKGASMVVGGVPVDVSFARKMIPKAKKPDSNKNEKVAKLKGDSKLMPTKGALPQVKHDDSSSSGGGDGGEEENDDSSEEGLDDGSEDIGSSDSFGEESGEEHISDDDSNIGSSEEGIEETSD</sequence>
<feature type="compositionally biased region" description="Basic and acidic residues" evidence="2">
    <location>
        <begin position="56"/>
        <end position="65"/>
    </location>
</feature>
<evidence type="ECO:0000256" key="2">
    <source>
        <dbReference type="SAM" id="MobiDB-lite"/>
    </source>
</evidence>
<feature type="compositionally biased region" description="Acidic residues" evidence="2">
    <location>
        <begin position="395"/>
        <end position="413"/>
    </location>
</feature>
<feature type="domain" description="RRM" evidence="3">
    <location>
        <begin position="275"/>
        <end position="347"/>
    </location>
</feature>
<feature type="compositionally biased region" description="Low complexity" evidence="2">
    <location>
        <begin position="99"/>
        <end position="118"/>
    </location>
</feature>
<dbReference type="InterPro" id="IPR000504">
    <property type="entry name" value="RRM_dom"/>
</dbReference>
<protein>
    <submittedName>
        <fullName evidence="5">RRM domain-containing protein</fullName>
    </submittedName>
</protein>
<proteinExistence type="predicted"/>
<dbReference type="Gene3D" id="3.30.70.330">
    <property type="match status" value="1"/>
</dbReference>
<keyword evidence="1" id="KW-0694">RNA-binding</keyword>
<evidence type="ECO:0000259" key="3">
    <source>
        <dbReference type="PROSITE" id="PS50102"/>
    </source>
</evidence>
<evidence type="ECO:0000313" key="5">
    <source>
        <dbReference type="WBParaSite" id="jg25324"/>
    </source>
</evidence>
<feature type="region of interest" description="Disordered" evidence="2">
    <location>
        <begin position="351"/>
        <end position="449"/>
    </location>
</feature>
<accession>A0A915E084</accession>
<name>A0A915E084_9BILA</name>
<dbReference type="SUPFAM" id="SSF54928">
    <property type="entry name" value="RNA-binding domain, RBD"/>
    <property type="match status" value="1"/>
</dbReference>
<dbReference type="Pfam" id="PF00076">
    <property type="entry name" value="RRM_1"/>
    <property type="match status" value="1"/>
</dbReference>
<dbReference type="InterPro" id="IPR012677">
    <property type="entry name" value="Nucleotide-bd_a/b_plait_sf"/>
</dbReference>
<reference evidence="5" key="1">
    <citation type="submission" date="2022-11" db="UniProtKB">
        <authorList>
            <consortium name="WormBaseParasite"/>
        </authorList>
    </citation>
    <scope>IDENTIFICATION</scope>
</reference>
<feature type="compositionally biased region" description="Basic and acidic residues" evidence="2">
    <location>
        <begin position="353"/>
        <end position="370"/>
    </location>
</feature>
<feature type="compositionally biased region" description="Basic and acidic residues" evidence="2">
    <location>
        <begin position="76"/>
        <end position="85"/>
    </location>
</feature>
<feature type="compositionally biased region" description="Basic and acidic residues" evidence="2">
    <location>
        <begin position="132"/>
        <end position="144"/>
    </location>
</feature>
<feature type="compositionally biased region" description="Basic and acidic residues" evidence="2">
    <location>
        <begin position="187"/>
        <end position="201"/>
    </location>
</feature>
<organism evidence="4 5">
    <name type="scientific">Ditylenchus dipsaci</name>
    <dbReference type="NCBI Taxonomy" id="166011"/>
    <lineage>
        <taxon>Eukaryota</taxon>
        <taxon>Metazoa</taxon>
        <taxon>Ecdysozoa</taxon>
        <taxon>Nematoda</taxon>
        <taxon>Chromadorea</taxon>
        <taxon>Rhabditida</taxon>
        <taxon>Tylenchina</taxon>
        <taxon>Tylenchomorpha</taxon>
        <taxon>Sphaerularioidea</taxon>
        <taxon>Anguinidae</taxon>
        <taxon>Anguininae</taxon>
        <taxon>Ditylenchus</taxon>
    </lineage>
</organism>
<dbReference type="CDD" id="cd00590">
    <property type="entry name" value="RRM_SF"/>
    <property type="match status" value="1"/>
</dbReference>
<dbReference type="Proteomes" id="UP000887574">
    <property type="component" value="Unplaced"/>
</dbReference>
<dbReference type="WBParaSite" id="jg25324">
    <property type="protein sequence ID" value="jg25324"/>
    <property type="gene ID" value="jg25324"/>
</dbReference>
<dbReference type="PROSITE" id="PS50102">
    <property type="entry name" value="RRM"/>
    <property type="match status" value="1"/>
</dbReference>
<dbReference type="InterPro" id="IPR035979">
    <property type="entry name" value="RBD_domain_sf"/>
</dbReference>
<feature type="compositionally biased region" description="Acidic residues" evidence="2">
    <location>
        <begin position="421"/>
        <end position="435"/>
    </location>
</feature>
<keyword evidence="4" id="KW-1185">Reference proteome</keyword>
<feature type="region of interest" description="Disordered" evidence="2">
    <location>
        <begin position="43"/>
        <end position="201"/>
    </location>
</feature>
<dbReference type="SMART" id="SM00360">
    <property type="entry name" value="RRM"/>
    <property type="match status" value="1"/>
</dbReference>
<evidence type="ECO:0000313" key="4">
    <source>
        <dbReference type="Proteomes" id="UP000887574"/>
    </source>
</evidence>
<evidence type="ECO:0000256" key="1">
    <source>
        <dbReference type="PROSITE-ProRule" id="PRU00176"/>
    </source>
</evidence>
<dbReference type="GO" id="GO:0003723">
    <property type="term" value="F:RNA binding"/>
    <property type="evidence" value="ECO:0007669"/>
    <property type="project" value="UniProtKB-UniRule"/>
</dbReference>
<dbReference type="AlphaFoldDB" id="A0A915E084"/>